<dbReference type="OrthoDB" id="9759232at2"/>
<proteinExistence type="predicted"/>
<protein>
    <submittedName>
        <fullName evidence="5">AraC-like DNA-binding protein</fullName>
    </submittedName>
</protein>
<dbReference type="SMART" id="SM00342">
    <property type="entry name" value="HTH_ARAC"/>
    <property type="match status" value="1"/>
</dbReference>
<dbReference type="SUPFAM" id="SSF46689">
    <property type="entry name" value="Homeodomain-like"/>
    <property type="match status" value="1"/>
</dbReference>
<evidence type="ECO:0000313" key="6">
    <source>
        <dbReference type="Proteomes" id="UP000244223"/>
    </source>
</evidence>
<organism evidence="5 6">
    <name type="scientific">Agitococcus lubricus</name>
    <dbReference type="NCBI Taxonomy" id="1077255"/>
    <lineage>
        <taxon>Bacteria</taxon>
        <taxon>Pseudomonadati</taxon>
        <taxon>Pseudomonadota</taxon>
        <taxon>Gammaproteobacteria</taxon>
        <taxon>Moraxellales</taxon>
        <taxon>Moraxellaceae</taxon>
        <taxon>Agitococcus</taxon>
    </lineage>
</organism>
<dbReference type="PROSITE" id="PS01124">
    <property type="entry name" value="HTH_ARAC_FAMILY_2"/>
    <property type="match status" value="1"/>
</dbReference>
<evidence type="ECO:0000256" key="2">
    <source>
        <dbReference type="ARBA" id="ARBA00023125"/>
    </source>
</evidence>
<dbReference type="AlphaFoldDB" id="A0A2T5J1X0"/>
<dbReference type="GO" id="GO:0005829">
    <property type="term" value="C:cytosol"/>
    <property type="evidence" value="ECO:0007669"/>
    <property type="project" value="TreeGrafter"/>
</dbReference>
<dbReference type="PANTHER" id="PTHR47894:SF1">
    <property type="entry name" value="HTH-TYPE TRANSCRIPTIONAL REGULATOR VQSM"/>
    <property type="match status" value="1"/>
</dbReference>
<dbReference type="Pfam" id="PF12833">
    <property type="entry name" value="HTH_18"/>
    <property type="match status" value="1"/>
</dbReference>
<keyword evidence="3" id="KW-0804">Transcription</keyword>
<dbReference type="Proteomes" id="UP000244223">
    <property type="component" value="Unassembled WGS sequence"/>
</dbReference>
<dbReference type="EMBL" id="QAON01000003">
    <property type="protein sequence ID" value="PTQ90439.1"/>
    <property type="molecule type" value="Genomic_DNA"/>
</dbReference>
<comment type="caution">
    <text evidence="5">The sequence shown here is derived from an EMBL/GenBank/DDBJ whole genome shotgun (WGS) entry which is preliminary data.</text>
</comment>
<dbReference type="Pfam" id="PF12625">
    <property type="entry name" value="Arabinose_bd"/>
    <property type="match status" value="1"/>
</dbReference>
<reference evidence="5 6" key="1">
    <citation type="submission" date="2018-04" db="EMBL/GenBank/DDBJ databases">
        <title>Genomic Encyclopedia of Archaeal and Bacterial Type Strains, Phase II (KMG-II): from individual species to whole genera.</title>
        <authorList>
            <person name="Goeker M."/>
        </authorList>
    </citation>
    <scope>NUCLEOTIDE SEQUENCE [LARGE SCALE GENOMIC DNA]</scope>
    <source>
        <strain evidence="5 6">DSM 5822</strain>
    </source>
</reference>
<name>A0A2T5J1X0_9GAMM</name>
<sequence length="352" mass="40540">MSDINNWAEDIANIPSNYSRIIGRELGLQMRELPKLLKFTQLSPEQFLQEDILLTTRQQIQILNNALQLSPYPDFGLRLGRHLTPATHGAMGFLVNSSPNLLMALQAFQNFVPTRMSFARLNFKMQEDWVECEIRFETLLHEDVYRSLLECCLMVFVACAEFIIGRPLHDAQMNFSFAKPAYHEVYKAYFAGSYQFSASYSSIKLPLEICHIPNASANHENYVLAMRQCEVMLSQLKSHKCSTTYQLQKMMLSQPLGTLSEENAAAALFISKRTLARHLAKEGSSYMEIRDKFLAEQASHYLRNSTMSVEAIASLLNYHDSANFRRAFKRWFHMSPQTFRQQHESLLTLVRV</sequence>
<keyword evidence="6" id="KW-1185">Reference proteome</keyword>
<evidence type="ECO:0000259" key="4">
    <source>
        <dbReference type="PROSITE" id="PS01124"/>
    </source>
</evidence>
<keyword evidence="1" id="KW-0805">Transcription regulation</keyword>
<dbReference type="InterPro" id="IPR009057">
    <property type="entry name" value="Homeodomain-like_sf"/>
</dbReference>
<dbReference type="GO" id="GO:0000976">
    <property type="term" value="F:transcription cis-regulatory region binding"/>
    <property type="evidence" value="ECO:0007669"/>
    <property type="project" value="TreeGrafter"/>
</dbReference>
<accession>A0A2T5J1X0</accession>
<gene>
    <name evidence="5" type="ORF">C8N29_103192</name>
</gene>
<dbReference type="InterPro" id="IPR018060">
    <property type="entry name" value="HTH_AraC"/>
</dbReference>
<dbReference type="GO" id="GO:0003700">
    <property type="term" value="F:DNA-binding transcription factor activity"/>
    <property type="evidence" value="ECO:0007669"/>
    <property type="project" value="InterPro"/>
</dbReference>
<evidence type="ECO:0000256" key="3">
    <source>
        <dbReference type="ARBA" id="ARBA00023163"/>
    </source>
</evidence>
<dbReference type="InterPro" id="IPR032687">
    <property type="entry name" value="AraC-type_N"/>
</dbReference>
<dbReference type="RefSeq" id="WP_107864878.1">
    <property type="nucleotide sequence ID" value="NZ_QAON01000003.1"/>
</dbReference>
<evidence type="ECO:0000313" key="5">
    <source>
        <dbReference type="EMBL" id="PTQ90439.1"/>
    </source>
</evidence>
<keyword evidence="2 5" id="KW-0238">DNA-binding</keyword>
<dbReference type="PANTHER" id="PTHR47894">
    <property type="entry name" value="HTH-TYPE TRANSCRIPTIONAL REGULATOR GADX"/>
    <property type="match status" value="1"/>
</dbReference>
<dbReference type="Gene3D" id="1.10.10.60">
    <property type="entry name" value="Homeodomain-like"/>
    <property type="match status" value="1"/>
</dbReference>
<evidence type="ECO:0000256" key="1">
    <source>
        <dbReference type="ARBA" id="ARBA00023015"/>
    </source>
</evidence>
<feature type="domain" description="HTH araC/xylS-type" evidence="4">
    <location>
        <begin position="242"/>
        <end position="342"/>
    </location>
</feature>